<evidence type="ECO:0000259" key="1">
    <source>
        <dbReference type="Pfam" id="PF01738"/>
    </source>
</evidence>
<sequence length="240" mass="26413">MADALNGEIQSMQLIITAPDGQYNGELFDFGDNHHLVYFPDWEGCKTDYAVRKAEQLAMALSAKVLLTDIYGLNNQPKNYGIHADPFIRQTLSHPLALREKMAALAPVYAECLGTTQEQLSYAGVCFGGSIAFETGRSEARAKKVISIHGTPSSPSPLQQANSTQFLLIQGTNDPHIPMQEVNRFADEMTTVGNDWQVSLLGNAQHSFTKEEIGTGGYGSRFDSKANQRAFRYTQAFIEA</sequence>
<feature type="domain" description="Dienelactone hydrolase" evidence="1">
    <location>
        <begin position="37"/>
        <end position="235"/>
    </location>
</feature>
<dbReference type="AlphaFoldDB" id="A0A0F5V8G8"/>
<dbReference type="PATRIC" id="fig|265726.11.peg.1881"/>
<comment type="caution">
    <text evidence="2">The sequence shown here is derived from an EMBL/GenBank/DDBJ whole genome shotgun (WGS) entry which is preliminary data.</text>
</comment>
<dbReference type="SUPFAM" id="SSF53474">
    <property type="entry name" value="alpha/beta-Hydrolases"/>
    <property type="match status" value="1"/>
</dbReference>
<organism evidence="2 3">
    <name type="scientific">Photobacterium halotolerans</name>
    <dbReference type="NCBI Taxonomy" id="265726"/>
    <lineage>
        <taxon>Bacteria</taxon>
        <taxon>Pseudomonadati</taxon>
        <taxon>Pseudomonadota</taxon>
        <taxon>Gammaproteobacteria</taxon>
        <taxon>Vibrionales</taxon>
        <taxon>Vibrionaceae</taxon>
        <taxon>Photobacterium</taxon>
    </lineage>
</organism>
<dbReference type="InterPro" id="IPR002925">
    <property type="entry name" value="Dienelactn_hydro"/>
</dbReference>
<gene>
    <name evidence="2" type="ORF">KY46_17995</name>
</gene>
<dbReference type="PANTHER" id="PTHR22946:SF5">
    <property type="entry name" value="PEPTIDASE S9 PROLYL OLIGOPEPTIDASE CATALYTIC DOMAIN-CONTAINING PROTEIN"/>
    <property type="match status" value="1"/>
</dbReference>
<dbReference type="EMBL" id="JWYV01000019">
    <property type="protein sequence ID" value="KKC98480.1"/>
    <property type="molecule type" value="Genomic_DNA"/>
</dbReference>
<dbReference type="STRING" id="265726.KY46_17995"/>
<protein>
    <recommendedName>
        <fullName evidence="1">Dienelactone hydrolase domain-containing protein</fullName>
    </recommendedName>
</protein>
<dbReference type="GO" id="GO:0016787">
    <property type="term" value="F:hydrolase activity"/>
    <property type="evidence" value="ECO:0007669"/>
    <property type="project" value="InterPro"/>
</dbReference>
<reference evidence="2 3" key="1">
    <citation type="submission" date="2014-12" db="EMBL/GenBank/DDBJ databases">
        <title>Mercury Reductase activity and rhizosphere competence traits in the genome of root associated Photobacterium halotolerans MELD1.</title>
        <authorList>
            <person name="Mathew D.C."/>
            <person name="Huang C.-C."/>
        </authorList>
    </citation>
    <scope>NUCLEOTIDE SEQUENCE [LARGE SCALE GENOMIC DNA]</scope>
    <source>
        <strain evidence="2 3">MELD1</strain>
    </source>
</reference>
<accession>A0A0F5V8G8</accession>
<dbReference type="Gene3D" id="3.40.50.1820">
    <property type="entry name" value="alpha/beta hydrolase"/>
    <property type="match status" value="1"/>
</dbReference>
<dbReference type="Pfam" id="PF01738">
    <property type="entry name" value="DLH"/>
    <property type="match status" value="1"/>
</dbReference>
<dbReference type="Proteomes" id="UP000033633">
    <property type="component" value="Unassembled WGS sequence"/>
</dbReference>
<dbReference type="InterPro" id="IPR029058">
    <property type="entry name" value="AB_hydrolase_fold"/>
</dbReference>
<keyword evidence="3" id="KW-1185">Reference proteome</keyword>
<evidence type="ECO:0000313" key="2">
    <source>
        <dbReference type="EMBL" id="KKC98480.1"/>
    </source>
</evidence>
<name>A0A0F5V8G8_9GAMM</name>
<dbReference type="PANTHER" id="PTHR22946">
    <property type="entry name" value="DIENELACTONE HYDROLASE DOMAIN-CONTAINING PROTEIN-RELATED"/>
    <property type="match status" value="1"/>
</dbReference>
<dbReference type="InterPro" id="IPR050261">
    <property type="entry name" value="FrsA_esterase"/>
</dbReference>
<proteinExistence type="predicted"/>
<evidence type="ECO:0000313" key="3">
    <source>
        <dbReference type="Proteomes" id="UP000033633"/>
    </source>
</evidence>